<gene>
    <name evidence="3" type="ORF">P5673_009869</name>
</gene>
<keyword evidence="1" id="KW-0812">Transmembrane</keyword>
<reference evidence="3" key="1">
    <citation type="journal article" date="2023" name="G3 (Bethesda)">
        <title>Whole genome assembly and annotation of the endangered Caribbean coral Acropora cervicornis.</title>
        <authorList>
            <person name="Selwyn J.D."/>
            <person name="Vollmer S.V."/>
        </authorList>
    </citation>
    <scope>NUCLEOTIDE SEQUENCE</scope>
    <source>
        <strain evidence="3">K2</strain>
    </source>
</reference>
<evidence type="ECO:0000259" key="2">
    <source>
        <dbReference type="PROSITE" id="PS50004"/>
    </source>
</evidence>
<dbReference type="GO" id="GO:0005544">
    <property type="term" value="F:calcium-dependent phospholipid binding"/>
    <property type="evidence" value="ECO:0007669"/>
    <property type="project" value="TreeGrafter"/>
</dbReference>
<dbReference type="SMART" id="SM00239">
    <property type="entry name" value="C2"/>
    <property type="match status" value="2"/>
</dbReference>
<feature type="transmembrane region" description="Helical" evidence="1">
    <location>
        <begin position="48"/>
        <end position="70"/>
    </location>
</feature>
<dbReference type="Pfam" id="PF00168">
    <property type="entry name" value="C2"/>
    <property type="match status" value="2"/>
</dbReference>
<dbReference type="Gene3D" id="2.60.40.150">
    <property type="entry name" value="C2 domain"/>
    <property type="match status" value="2"/>
</dbReference>
<name>A0AAD9QS31_ACRCE</name>
<dbReference type="GO" id="GO:0070382">
    <property type="term" value="C:exocytic vesicle"/>
    <property type="evidence" value="ECO:0007669"/>
    <property type="project" value="TreeGrafter"/>
</dbReference>
<dbReference type="CDD" id="cd00276">
    <property type="entry name" value="C2B_Synaptotagmin"/>
    <property type="match status" value="1"/>
</dbReference>
<organism evidence="3 4">
    <name type="scientific">Acropora cervicornis</name>
    <name type="common">Staghorn coral</name>
    <dbReference type="NCBI Taxonomy" id="6130"/>
    <lineage>
        <taxon>Eukaryota</taxon>
        <taxon>Metazoa</taxon>
        <taxon>Cnidaria</taxon>
        <taxon>Anthozoa</taxon>
        <taxon>Hexacorallia</taxon>
        <taxon>Scleractinia</taxon>
        <taxon>Astrocoeniina</taxon>
        <taxon>Acroporidae</taxon>
        <taxon>Acropora</taxon>
    </lineage>
</organism>
<evidence type="ECO:0000313" key="3">
    <source>
        <dbReference type="EMBL" id="KAK2566367.1"/>
    </source>
</evidence>
<dbReference type="Proteomes" id="UP001249851">
    <property type="component" value="Unassembled WGS sequence"/>
</dbReference>
<dbReference type="AlphaFoldDB" id="A0AAD9QS31"/>
<dbReference type="GO" id="GO:0017156">
    <property type="term" value="P:calcium-ion regulated exocytosis"/>
    <property type="evidence" value="ECO:0007669"/>
    <property type="project" value="TreeGrafter"/>
</dbReference>
<dbReference type="PROSITE" id="PS50004">
    <property type="entry name" value="C2"/>
    <property type="match status" value="2"/>
</dbReference>
<comment type="caution">
    <text evidence="3">The sequence shown here is derived from an EMBL/GenBank/DDBJ whole genome shotgun (WGS) entry which is preliminary data.</text>
</comment>
<dbReference type="GO" id="GO:0000149">
    <property type="term" value="F:SNARE binding"/>
    <property type="evidence" value="ECO:0007669"/>
    <property type="project" value="TreeGrafter"/>
</dbReference>
<keyword evidence="4" id="KW-1185">Reference proteome</keyword>
<dbReference type="PANTHER" id="PTHR10024:SF374">
    <property type="entry name" value="C2 DOMAIN-CONTAINING PROTEIN"/>
    <property type="match status" value="1"/>
</dbReference>
<proteinExistence type="predicted"/>
<dbReference type="InterPro" id="IPR000008">
    <property type="entry name" value="C2_dom"/>
</dbReference>
<evidence type="ECO:0000256" key="1">
    <source>
        <dbReference type="SAM" id="Phobius"/>
    </source>
</evidence>
<keyword evidence="1" id="KW-1133">Transmembrane helix</keyword>
<feature type="domain" description="C2" evidence="2">
    <location>
        <begin position="141"/>
        <end position="260"/>
    </location>
</feature>
<dbReference type="GO" id="GO:0005509">
    <property type="term" value="F:calcium ion binding"/>
    <property type="evidence" value="ECO:0007669"/>
    <property type="project" value="TreeGrafter"/>
</dbReference>
<dbReference type="GO" id="GO:0030276">
    <property type="term" value="F:clathrin binding"/>
    <property type="evidence" value="ECO:0007669"/>
    <property type="project" value="TreeGrafter"/>
</dbReference>
<sequence length="418" mass="47564">MTKMFKIWGDVLDDIRQKNFPDPTTVSFTNFSTPYEIATEKAVGLPKWVIILIAIGCGLLLGAATLLFVWRMRVKYKRELEKQRNQKYPRVSFTIPSPRKGESPIPLQTNYPQREQKGLENYLDPEIYREEEKEEGSPFMGAAKLSFSLRYDKNNEELMVCLLRATRLTPIGENVTVTPYVKIFLLPDKKRKVQSRVQRRTSNPVFFEDFVFCVSPEDLPKRTLEFTVCEFDRFSRQQVIGHVQYPLNSVNVLDSPSGTGEIWANISSQDFEEGVDKGELLFSIQFLPTSSRLTLAVIKAKNLKINVEAQGTETLDPYVKVAMIMGGKTVKKRKTVTKRRSNNPVYNEAFVFTVLPSGLDHISFMLSVYTALKVGGSKKLIGRAVVGPYMFSTGQGLSHWNDMINSPRNPVAQWHSLI</sequence>
<evidence type="ECO:0000313" key="4">
    <source>
        <dbReference type="Proteomes" id="UP001249851"/>
    </source>
</evidence>
<dbReference type="EMBL" id="JARQWQ010000017">
    <property type="protein sequence ID" value="KAK2566367.1"/>
    <property type="molecule type" value="Genomic_DNA"/>
</dbReference>
<dbReference type="InterPro" id="IPR035892">
    <property type="entry name" value="C2_domain_sf"/>
</dbReference>
<accession>A0AAD9QS31</accession>
<reference evidence="3" key="2">
    <citation type="journal article" date="2023" name="Science">
        <title>Genomic signatures of disease resistance in endangered staghorn corals.</title>
        <authorList>
            <person name="Vollmer S.V."/>
            <person name="Selwyn J.D."/>
            <person name="Despard B.A."/>
            <person name="Roesel C.L."/>
        </authorList>
    </citation>
    <scope>NUCLEOTIDE SEQUENCE</scope>
    <source>
        <strain evidence="3">K2</strain>
    </source>
</reference>
<keyword evidence="1" id="KW-0472">Membrane</keyword>
<feature type="domain" description="C2" evidence="2">
    <location>
        <begin position="276"/>
        <end position="401"/>
    </location>
</feature>
<dbReference type="SUPFAM" id="SSF49562">
    <property type="entry name" value="C2 domain (Calcium/lipid-binding domain, CaLB)"/>
    <property type="match status" value="2"/>
</dbReference>
<protein>
    <submittedName>
        <fullName evidence="3">Synaptotagmin-9</fullName>
    </submittedName>
</protein>
<dbReference type="PANTHER" id="PTHR10024">
    <property type="entry name" value="SYNAPTOTAGMIN"/>
    <property type="match status" value="1"/>
</dbReference>
<dbReference type="GO" id="GO:0001786">
    <property type="term" value="F:phosphatidylserine binding"/>
    <property type="evidence" value="ECO:0007669"/>
    <property type="project" value="TreeGrafter"/>
</dbReference>
<dbReference type="GO" id="GO:0005886">
    <property type="term" value="C:plasma membrane"/>
    <property type="evidence" value="ECO:0007669"/>
    <property type="project" value="TreeGrafter"/>
</dbReference>